<keyword evidence="1" id="KW-1133">Transmembrane helix</keyword>
<evidence type="ECO:0000313" key="3">
    <source>
        <dbReference type="EMBL" id="KXB58499.1"/>
    </source>
</evidence>
<name>A0A133ZST0_9BACL</name>
<accession>A0A133ZST0</accession>
<dbReference type="InterPro" id="IPR001584">
    <property type="entry name" value="Integrase_cat-core"/>
</dbReference>
<dbReference type="GO" id="GO:0003676">
    <property type="term" value="F:nucleic acid binding"/>
    <property type="evidence" value="ECO:0007669"/>
    <property type="project" value="InterPro"/>
</dbReference>
<dbReference type="InterPro" id="IPR050900">
    <property type="entry name" value="Transposase_IS3/IS150/IS904"/>
</dbReference>
<gene>
    <name evidence="3" type="ORF">HMPREF3186_01373</name>
</gene>
<protein>
    <recommendedName>
        <fullName evidence="2">Integrase catalytic domain-containing protein</fullName>
    </recommendedName>
</protein>
<reference evidence="4" key="1">
    <citation type="submission" date="2016-01" db="EMBL/GenBank/DDBJ databases">
        <authorList>
            <person name="Mitreva M."/>
            <person name="Pepin K.H."/>
            <person name="Mihindukulasuriya K.A."/>
            <person name="Fulton R."/>
            <person name="Fronick C."/>
            <person name="O'Laughlin M."/>
            <person name="Miner T."/>
            <person name="Herter B."/>
            <person name="Rosa B.A."/>
            <person name="Cordes M."/>
            <person name="Tomlinson C."/>
            <person name="Wollam A."/>
            <person name="Palsikar V.B."/>
            <person name="Mardis E.R."/>
            <person name="Wilson R.K."/>
        </authorList>
    </citation>
    <scope>NUCLEOTIDE SEQUENCE [LARGE SCALE GENOMIC DNA]</scope>
    <source>
        <strain evidence="4">DNF01167</strain>
    </source>
</reference>
<dbReference type="RefSeq" id="WP_156438983.1">
    <property type="nucleotide sequence ID" value="NZ_JAWFGB010000021.1"/>
</dbReference>
<feature type="transmembrane region" description="Helical" evidence="1">
    <location>
        <begin position="6"/>
        <end position="26"/>
    </location>
</feature>
<evidence type="ECO:0000313" key="4">
    <source>
        <dbReference type="Proteomes" id="UP000070355"/>
    </source>
</evidence>
<sequence>MVWASDLTYIKVNGVWFYLCIIMDLFSRKIISWNISNKADCNLL</sequence>
<dbReference type="GO" id="GO:0015074">
    <property type="term" value="P:DNA integration"/>
    <property type="evidence" value="ECO:0007669"/>
    <property type="project" value="InterPro"/>
</dbReference>
<dbReference type="Proteomes" id="UP000070355">
    <property type="component" value="Unassembled WGS sequence"/>
</dbReference>
<feature type="domain" description="Integrase catalytic" evidence="2">
    <location>
        <begin position="2"/>
        <end position="40"/>
    </location>
</feature>
<dbReference type="PATRIC" id="fig|1379.3.peg.1356"/>
<dbReference type="InterPro" id="IPR012337">
    <property type="entry name" value="RNaseH-like_sf"/>
</dbReference>
<dbReference type="PANTHER" id="PTHR46889">
    <property type="entry name" value="TRANSPOSASE INSF FOR INSERTION SEQUENCE IS3B-RELATED"/>
    <property type="match status" value="1"/>
</dbReference>
<evidence type="ECO:0000259" key="2">
    <source>
        <dbReference type="Pfam" id="PF00665"/>
    </source>
</evidence>
<dbReference type="SUPFAM" id="SSF53098">
    <property type="entry name" value="Ribonuclease H-like"/>
    <property type="match status" value="1"/>
</dbReference>
<dbReference type="InterPro" id="IPR036397">
    <property type="entry name" value="RNaseH_sf"/>
</dbReference>
<dbReference type="EMBL" id="LSDC01000091">
    <property type="protein sequence ID" value="KXB58499.1"/>
    <property type="molecule type" value="Genomic_DNA"/>
</dbReference>
<dbReference type="Gene3D" id="3.30.420.10">
    <property type="entry name" value="Ribonuclease H-like superfamily/Ribonuclease H"/>
    <property type="match status" value="1"/>
</dbReference>
<keyword evidence="1" id="KW-0472">Membrane</keyword>
<organism evidence="3 4">
    <name type="scientific">Gemella haemolysans</name>
    <dbReference type="NCBI Taxonomy" id="1379"/>
    <lineage>
        <taxon>Bacteria</taxon>
        <taxon>Bacillati</taxon>
        <taxon>Bacillota</taxon>
        <taxon>Bacilli</taxon>
        <taxon>Bacillales</taxon>
        <taxon>Gemellaceae</taxon>
        <taxon>Gemella</taxon>
    </lineage>
</organism>
<dbReference type="PANTHER" id="PTHR46889:SF4">
    <property type="entry name" value="TRANSPOSASE INSO FOR INSERTION SEQUENCE ELEMENT IS911B-RELATED"/>
    <property type="match status" value="1"/>
</dbReference>
<proteinExistence type="predicted"/>
<dbReference type="OrthoDB" id="9781005at2"/>
<comment type="caution">
    <text evidence="3">The sequence shown here is derived from an EMBL/GenBank/DDBJ whole genome shotgun (WGS) entry which is preliminary data.</text>
</comment>
<keyword evidence="1" id="KW-0812">Transmembrane</keyword>
<dbReference type="AlphaFoldDB" id="A0A133ZST0"/>
<evidence type="ECO:0000256" key="1">
    <source>
        <dbReference type="SAM" id="Phobius"/>
    </source>
</evidence>
<dbReference type="Pfam" id="PF00665">
    <property type="entry name" value="rve"/>
    <property type="match status" value="1"/>
</dbReference>